<name>A0A1D3D2B4_9EIME</name>
<dbReference type="AlphaFoldDB" id="A0A1D3D2B4"/>
<sequence>MVKGSKVLIHSKFELMGSAELIEYFVQLFPEELLVRASKIVARLFLCPLNVQPCGGEKRHQKNIKLTRRGHKEAREEAREREYPTETLEENGGQLPRKGRGEQEQGSTSIYTGEMGQEMC</sequence>
<evidence type="ECO:0000256" key="1">
    <source>
        <dbReference type="SAM" id="MobiDB-lite"/>
    </source>
</evidence>
<dbReference type="VEuPathDB" id="ToxoDB:cyc_05161"/>
<gene>
    <name evidence="2" type="ORF">cyc_05161</name>
</gene>
<evidence type="ECO:0000313" key="2">
    <source>
        <dbReference type="EMBL" id="OEH77590.1"/>
    </source>
</evidence>
<dbReference type="InParanoid" id="A0A1D3D2B4"/>
<keyword evidence="3" id="KW-1185">Reference proteome</keyword>
<reference evidence="2 3" key="1">
    <citation type="journal article" date="2016" name="BMC Genomics">
        <title>Comparative genomics reveals Cyclospora cayetanensis possesses coccidia-like metabolism and invasion components but unique surface antigens.</title>
        <authorList>
            <person name="Liu S."/>
            <person name="Wang L."/>
            <person name="Zheng H."/>
            <person name="Xu Z."/>
            <person name="Roellig D.M."/>
            <person name="Li N."/>
            <person name="Frace M.A."/>
            <person name="Tang K."/>
            <person name="Arrowood M.J."/>
            <person name="Moss D.M."/>
            <person name="Zhang L."/>
            <person name="Feng Y."/>
            <person name="Xiao L."/>
        </authorList>
    </citation>
    <scope>NUCLEOTIDE SEQUENCE [LARGE SCALE GENOMIC DNA]</scope>
    <source>
        <strain evidence="2 3">CHN_HEN01</strain>
    </source>
</reference>
<feature type="compositionally biased region" description="Basic and acidic residues" evidence="1">
    <location>
        <begin position="73"/>
        <end position="84"/>
    </location>
</feature>
<organism evidence="2 3">
    <name type="scientific">Cyclospora cayetanensis</name>
    <dbReference type="NCBI Taxonomy" id="88456"/>
    <lineage>
        <taxon>Eukaryota</taxon>
        <taxon>Sar</taxon>
        <taxon>Alveolata</taxon>
        <taxon>Apicomplexa</taxon>
        <taxon>Conoidasida</taxon>
        <taxon>Coccidia</taxon>
        <taxon>Eucoccidiorida</taxon>
        <taxon>Eimeriorina</taxon>
        <taxon>Eimeriidae</taxon>
        <taxon>Cyclospora</taxon>
    </lineage>
</organism>
<evidence type="ECO:0000313" key="3">
    <source>
        <dbReference type="Proteomes" id="UP000095192"/>
    </source>
</evidence>
<comment type="caution">
    <text evidence="2">The sequence shown here is derived from an EMBL/GenBank/DDBJ whole genome shotgun (WGS) entry which is preliminary data.</text>
</comment>
<proteinExistence type="predicted"/>
<protein>
    <submittedName>
        <fullName evidence="2">Uncharacterized protein</fullName>
    </submittedName>
</protein>
<dbReference type="EMBL" id="JROU02001050">
    <property type="protein sequence ID" value="OEH77590.1"/>
    <property type="molecule type" value="Genomic_DNA"/>
</dbReference>
<accession>A0A1D3D2B4</accession>
<dbReference type="Proteomes" id="UP000095192">
    <property type="component" value="Unassembled WGS sequence"/>
</dbReference>
<feature type="region of interest" description="Disordered" evidence="1">
    <location>
        <begin position="68"/>
        <end position="120"/>
    </location>
</feature>